<feature type="coiled-coil region" evidence="5">
    <location>
        <begin position="136"/>
        <end position="163"/>
    </location>
</feature>
<keyword evidence="5" id="KW-0175">Coiled coil</keyword>
<dbReference type="SMART" id="SM00388">
    <property type="entry name" value="HisKA"/>
    <property type="match status" value="1"/>
</dbReference>
<dbReference type="InterPro" id="IPR003661">
    <property type="entry name" value="HisK_dim/P_dom"/>
</dbReference>
<dbReference type="InterPro" id="IPR004358">
    <property type="entry name" value="Sig_transdc_His_kin-like_C"/>
</dbReference>
<dbReference type="InterPro" id="IPR011006">
    <property type="entry name" value="CheY-like_superfamily"/>
</dbReference>
<dbReference type="PANTHER" id="PTHR43547:SF2">
    <property type="entry name" value="HYBRID SIGNAL TRANSDUCTION HISTIDINE KINASE C"/>
    <property type="match status" value="1"/>
</dbReference>
<dbReference type="Pfam" id="PF02518">
    <property type="entry name" value="HATPase_c"/>
    <property type="match status" value="1"/>
</dbReference>
<dbReference type="InterPro" id="IPR036890">
    <property type="entry name" value="HATPase_C_sf"/>
</dbReference>
<feature type="modified residue" description="4-aspartylphosphate" evidence="4">
    <location>
        <position position="59"/>
    </location>
</feature>
<dbReference type="SMART" id="SM00387">
    <property type="entry name" value="HATPase_c"/>
    <property type="match status" value="1"/>
</dbReference>
<feature type="domain" description="Histidine kinase" evidence="6">
    <location>
        <begin position="163"/>
        <end position="382"/>
    </location>
</feature>
<evidence type="ECO:0000256" key="3">
    <source>
        <dbReference type="ARBA" id="ARBA00022553"/>
    </source>
</evidence>
<dbReference type="CDD" id="cd00075">
    <property type="entry name" value="HATPase"/>
    <property type="match status" value="1"/>
</dbReference>
<dbReference type="PANTHER" id="PTHR43547">
    <property type="entry name" value="TWO-COMPONENT HISTIDINE KINASE"/>
    <property type="match status" value="1"/>
</dbReference>
<keyword evidence="8" id="KW-0418">Kinase</keyword>
<dbReference type="SUPFAM" id="SSF55874">
    <property type="entry name" value="ATPase domain of HSP90 chaperone/DNA topoisomerase II/histidine kinase"/>
    <property type="match status" value="1"/>
</dbReference>
<gene>
    <name evidence="8" type="ORF">rosag_30190</name>
</gene>
<organism evidence="8 9">
    <name type="scientific">Roseisolibacter agri</name>
    <dbReference type="NCBI Taxonomy" id="2014610"/>
    <lineage>
        <taxon>Bacteria</taxon>
        <taxon>Pseudomonadati</taxon>
        <taxon>Gemmatimonadota</taxon>
        <taxon>Gemmatimonadia</taxon>
        <taxon>Gemmatimonadales</taxon>
        <taxon>Gemmatimonadaceae</taxon>
        <taxon>Roseisolibacter</taxon>
    </lineage>
</organism>
<keyword evidence="8" id="KW-0808">Transferase</keyword>
<dbReference type="EC" id="2.7.13.3" evidence="2"/>
<dbReference type="SUPFAM" id="SSF47384">
    <property type="entry name" value="Homodimeric domain of signal transducing histidine kinase"/>
    <property type="match status" value="1"/>
</dbReference>
<dbReference type="Pfam" id="PF00072">
    <property type="entry name" value="Response_reg"/>
    <property type="match status" value="1"/>
</dbReference>
<evidence type="ECO:0000256" key="2">
    <source>
        <dbReference type="ARBA" id="ARBA00012438"/>
    </source>
</evidence>
<dbReference type="InterPro" id="IPR036097">
    <property type="entry name" value="HisK_dim/P_sf"/>
</dbReference>
<dbReference type="Gene3D" id="3.40.50.2300">
    <property type="match status" value="1"/>
</dbReference>
<sequence length="388" mass="42005">MTAPTADEPLILVADDVAANVELLADQLQILGFRTVAASDGPSALAACFDHRPDLCLLDVSMPAGDLGVPDRQTGFEVCRRIKRDPRTARIPVIFVTALNDTADRVKAIEAGGDDFLTKPHNRLVLGARVRSLLKLKGATDALEDSLRKLRELEKVRDDLMNMIVHDLKSPLTSVLATLEMVIDGDFGGVTEQQKGALTDAQDKSQELLALIDDLLQIARIEQNAITLKPQPVAPGEFLAELLHDWHMRLEAAGARASVEVAPDAPGFVADRALLRRVFSNLLQNALVHGSGAVTLRLTARRDPDGVLMTVADDGPGIPPEYHELIFRKFETVKLQTAPRVRGSGLGLAFCKLAVDAHGGRIWVQSVEGQGSQFHILLPLEPVPPSRG</sequence>
<comment type="catalytic activity">
    <reaction evidence="1">
        <text>ATP + protein L-histidine = ADP + protein N-phospho-L-histidine.</text>
        <dbReference type="EC" id="2.7.13.3"/>
    </reaction>
</comment>
<evidence type="ECO:0000313" key="8">
    <source>
        <dbReference type="EMBL" id="GLC26506.1"/>
    </source>
</evidence>
<dbReference type="SMART" id="SM00448">
    <property type="entry name" value="REC"/>
    <property type="match status" value="1"/>
</dbReference>
<dbReference type="CDD" id="cd00082">
    <property type="entry name" value="HisKA"/>
    <property type="match status" value="1"/>
</dbReference>
<evidence type="ECO:0000313" key="9">
    <source>
        <dbReference type="Proteomes" id="UP001161325"/>
    </source>
</evidence>
<dbReference type="PRINTS" id="PR00344">
    <property type="entry name" value="BCTRLSENSOR"/>
</dbReference>
<dbReference type="Proteomes" id="UP001161325">
    <property type="component" value="Unassembled WGS sequence"/>
</dbReference>
<dbReference type="Gene3D" id="3.30.565.10">
    <property type="entry name" value="Histidine kinase-like ATPase, C-terminal domain"/>
    <property type="match status" value="1"/>
</dbReference>
<dbReference type="EMBL" id="BRXS01000004">
    <property type="protein sequence ID" value="GLC26506.1"/>
    <property type="molecule type" value="Genomic_DNA"/>
</dbReference>
<dbReference type="Gene3D" id="1.10.287.130">
    <property type="match status" value="1"/>
</dbReference>
<keyword evidence="9" id="KW-1185">Reference proteome</keyword>
<proteinExistence type="predicted"/>
<name>A0AA37QB77_9BACT</name>
<dbReference type="PROSITE" id="PS50109">
    <property type="entry name" value="HIS_KIN"/>
    <property type="match status" value="1"/>
</dbReference>
<evidence type="ECO:0000256" key="1">
    <source>
        <dbReference type="ARBA" id="ARBA00000085"/>
    </source>
</evidence>
<evidence type="ECO:0000256" key="4">
    <source>
        <dbReference type="PROSITE-ProRule" id="PRU00169"/>
    </source>
</evidence>
<comment type="caution">
    <text evidence="8">The sequence shown here is derived from an EMBL/GenBank/DDBJ whole genome shotgun (WGS) entry which is preliminary data.</text>
</comment>
<accession>A0AA37QB77</accession>
<feature type="domain" description="Response regulatory" evidence="7">
    <location>
        <begin position="10"/>
        <end position="134"/>
    </location>
</feature>
<evidence type="ECO:0000259" key="6">
    <source>
        <dbReference type="PROSITE" id="PS50109"/>
    </source>
</evidence>
<dbReference type="Pfam" id="PF00512">
    <property type="entry name" value="HisKA"/>
    <property type="match status" value="1"/>
</dbReference>
<dbReference type="SUPFAM" id="SSF52172">
    <property type="entry name" value="CheY-like"/>
    <property type="match status" value="1"/>
</dbReference>
<dbReference type="InterPro" id="IPR005467">
    <property type="entry name" value="His_kinase_dom"/>
</dbReference>
<dbReference type="RefSeq" id="WP_284350956.1">
    <property type="nucleotide sequence ID" value="NZ_BRXS01000004.1"/>
</dbReference>
<dbReference type="InterPro" id="IPR001789">
    <property type="entry name" value="Sig_transdc_resp-reg_receiver"/>
</dbReference>
<evidence type="ECO:0000256" key="5">
    <source>
        <dbReference type="SAM" id="Coils"/>
    </source>
</evidence>
<dbReference type="InterPro" id="IPR003594">
    <property type="entry name" value="HATPase_dom"/>
</dbReference>
<evidence type="ECO:0000259" key="7">
    <source>
        <dbReference type="PROSITE" id="PS50110"/>
    </source>
</evidence>
<reference evidence="8" key="1">
    <citation type="submission" date="2022-08" db="EMBL/GenBank/DDBJ databases">
        <title>Draft genome sequencing of Roseisolibacter agri AW1220.</title>
        <authorList>
            <person name="Tobiishi Y."/>
            <person name="Tonouchi A."/>
        </authorList>
    </citation>
    <scope>NUCLEOTIDE SEQUENCE</scope>
    <source>
        <strain evidence="8">AW1220</strain>
    </source>
</reference>
<dbReference type="GO" id="GO:0000155">
    <property type="term" value="F:phosphorelay sensor kinase activity"/>
    <property type="evidence" value="ECO:0007669"/>
    <property type="project" value="InterPro"/>
</dbReference>
<dbReference type="PROSITE" id="PS50110">
    <property type="entry name" value="RESPONSE_REGULATORY"/>
    <property type="match status" value="1"/>
</dbReference>
<dbReference type="AlphaFoldDB" id="A0AA37QB77"/>
<protein>
    <recommendedName>
        <fullName evidence="2">histidine kinase</fullName>
        <ecNumber evidence="2">2.7.13.3</ecNumber>
    </recommendedName>
</protein>
<keyword evidence="3 4" id="KW-0597">Phosphoprotein</keyword>